<evidence type="ECO:0000256" key="3">
    <source>
        <dbReference type="ARBA" id="ARBA00011738"/>
    </source>
</evidence>
<dbReference type="InterPro" id="IPR036565">
    <property type="entry name" value="Mur-like_cat_sf"/>
</dbReference>
<evidence type="ECO:0000256" key="2">
    <source>
        <dbReference type="ARBA" id="ARBA00009060"/>
    </source>
</evidence>
<evidence type="ECO:0000256" key="8">
    <source>
        <dbReference type="ARBA" id="ARBA00022741"/>
    </source>
</evidence>
<dbReference type="InterPro" id="IPR004101">
    <property type="entry name" value="Mur_ligase_C"/>
</dbReference>
<evidence type="ECO:0000259" key="14">
    <source>
        <dbReference type="PROSITE" id="PS50975"/>
    </source>
</evidence>
<dbReference type="InterPro" id="IPR011761">
    <property type="entry name" value="ATP-grasp"/>
</dbReference>
<dbReference type="PROSITE" id="PS50975">
    <property type="entry name" value="ATP_GRASP"/>
    <property type="match status" value="1"/>
</dbReference>
<comment type="caution">
    <text evidence="15">The sequence shown here is derived from an EMBL/GenBank/DDBJ whole genome shotgun (WGS) entry which is preliminary data.</text>
</comment>
<dbReference type="PANTHER" id="PTHR23135">
    <property type="entry name" value="MUR LIGASE FAMILY MEMBER"/>
    <property type="match status" value="1"/>
</dbReference>
<dbReference type="GO" id="GO:0071161">
    <property type="term" value="F:cyanophycin synthetase activity (L-arginine-adding)"/>
    <property type="evidence" value="ECO:0007669"/>
    <property type="project" value="UniProtKB-EC"/>
</dbReference>
<name>U2HC15_9SPHI</name>
<evidence type="ECO:0000256" key="9">
    <source>
        <dbReference type="ARBA" id="ARBA00022840"/>
    </source>
</evidence>
<dbReference type="InterPro" id="IPR013221">
    <property type="entry name" value="Mur_ligase_cen"/>
</dbReference>
<dbReference type="NCBIfam" id="NF010623">
    <property type="entry name" value="PRK14016.1"/>
    <property type="match status" value="1"/>
</dbReference>
<evidence type="ECO:0000256" key="11">
    <source>
        <dbReference type="ARBA" id="ARBA00048094"/>
    </source>
</evidence>
<comment type="function">
    <text evidence="1">Catalyzes the ATP-dependent polymerization of arginine and aspartate to multi-L-arginyl-poly-L-aspartic acid (cyanophycin; a water-insoluble reserve polymer).</text>
</comment>
<dbReference type="Pfam" id="PF18921">
    <property type="entry name" value="Cyanophycin_syn"/>
    <property type="match status" value="1"/>
</dbReference>
<evidence type="ECO:0000313" key="16">
    <source>
        <dbReference type="Proteomes" id="UP000016584"/>
    </source>
</evidence>
<proteinExistence type="inferred from homology"/>
<comment type="catalytic activity">
    <reaction evidence="12">
        <text>[L-4-(L-arginin-2-N-yl)aspartate](n) + L-aspartate + ATP = [L-4-(L-arginin-2-N-yl)aspartate](n)-L-aspartate + ADP + phosphate + H(+)</text>
        <dbReference type="Rhea" id="RHEA:13277"/>
        <dbReference type="Rhea" id="RHEA-COMP:13728"/>
        <dbReference type="Rhea" id="RHEA-COMP:13733"/>
        <dbReference type="ChEBI" id="CHEBI:15378"/>
        <dbReference type="ChEBI" id="CHEBI:29991"/>
        <dbReference type="ChEBI" id="CHEBI:30616"/>
        <dbReference type="ChEBI" id="CHEBI:43474"/>
        <dbReference type="ChEBI" id="CHEBI:137986"/>
        <dbReference type="ChEBI" id="CHEBI:137990"/>
        <dbReference type="ChEBI" id="CHEBI:456216"/>
        <dbReference type="EC" id="6.3.2.29"/>
    </reaction>
</comment>
<keyword evidence="9 13" id="KW-0067">ATP-binding</keyword>
<dbReference type="eggNOG" id="COG0189">
    <property type="taxonomic scope" value="Bacteria"/>
</dbReference>
<dbReference type="OrthoDB" id="9803907at2"/>
<dbReference type="eggNOG" id="COG0769">
    <property type="taxonomic scope" value="Bacteria"/>
</dbReference>
<dbReference type="SUPFAM" id="SSF56059">
    <property type="entry name" value="Glutathione synthetase ATP-binding domain-like"/>
    <property type="match status" value="1"/>
</dbReference>
<dbReference type="EMBL" id="ATDL01000015">
    <property type="protein sequence ID" value="ERJ59291.1"/>
    <property type="molecule type" value="Genomic_DNA"/>
</dbReference>
<dbReference type="Pfam" id="PF02875">
    <property type="entry name" value="Mur_ligase_C"/>
    <property type="match status" value="1"/>
</dbReference>
<dbReference type="InterPro" id="IPR018109">
    <property type="entry name" value="Folylpolyglutamate_synth_CS"/>
</dbReference>
<dbReference type="EC" id="6.3.2.30" evidence="4"/>
<dbReference type="STRING" id="1346330.M472_10945"/>
<dbReference type="GO" id="GO:0004326">
    <property type="term" value="F:tetrahydrofolylpolyglutamate synthase activity"/>
    <property type="evidence" value="ECO:0007669"/>
    <property type="project" value="InterPro"/>
</dbReference>
<reference evidence="15 16" key="1">
    <citation type="journal article" date="2013" name="Genome Announc.">
        <title>The Draft Genome Sequence of Sphingomonas paucimobilis Strain HER1398 (Proteobacteria), Host to the Giant PAU Phage, Indicates That It Is a Member of the Genus Sphingobacterium (Bacteroidetes).</title>
        <authorList>
            <person name="White R.A.III."/>
            <person name="Suttle C.A."/>
        </authorList>
    </citation>
    <scope>NUCLEOTIDE SEQUENCE [LARGE SCALE GENOMIC DNA]</scope>
    <source>
        <strain evidence="15 16">HER1398</strain>
    </source>
</reference>
<dbReference type="InterPro" id="IPR036615">
    <property type="entry name" value="Mur_ligase_C_dom_sf"/>
</dbReference>
<dbReference type="PANTHER" id="PTHR23135:SF18">
    <property type="entry name" value="CYANOPHYCIN SYNTHETASE"/>
    <property type="match status" value="1"/>
</dbReference>
<dbReference type="GO" id="GO:0071160">
    <property type="term" value="F:cyanophycin synthetase activity (L-aspartate-adding)"/>
    <property type="evidence" value="ECO:0007669"/>
    <property type="project" value="UniProtKB-EC"/>
</dbReference>
<dbReference type="EC" id="6.3.2.29" evidence="5"/>
<dbReference type="RefSeq" id="WP_021070785.1">
    <property type="nucleotide sequence ID" value="NZ_ATDL01000015.1"/>
</dbReference>
<evidence type="ECO:0000256" key="5">
    <source>
        <dbReference type="ARBA" id="ARBA00013005"/>
    </source>
</evidence>
<comment type="similarity">
    <text evidence="2">In the C-terminal section; belongs to the MurCDEF family.</text>
</comment>
<dbReference type="Pfam" id="PF08245">
    <property type="entry name" value="Mur_ligase_M"/>
    <property type="match status" value="1"/>
</dbReference>
<keyword evidence="16" id="KW-1185">Reference proteome</keyword>
<dbReference type="InterPro" id="IPR011810">
    <property type="entry name" value="Cya_phycin_syn"/>
</dbReference>
<evidence type="ECO:0000256" key="12">
    <source>
        <dbReference type="ARBA" id="ARBA00048425"/>
    </source>
</evidence>
<organism evidence="15 16">
    <name type="scientific">Sphingobacterium paucimobilis HER1398</name>
    <dbReference type="NCBI Taxonomy" id="1346330"/>
    <lineage>
        <taxon>Bacteria</taxon>
        <taxon>Pseudomonadati</taxon>
        <taxon>Bacteroidota</taxon>
        <taxon>Sphingobacteriia</taxon>
        <taxon>Sphingobacteriales</taxon>
        <taxon>Sphingobacteriaceae</taxon>
        <taxon>Sphingobacterium</taxon>
    </lineage>
</organism>
<dbReference type="Gene3D" id="3.90.190.20">
    <property type="entry name" value="Mur ligase, C-terminal domain"/>
    <property type="match status" value="1"/>
</dbReference>
<dbReference type="GO" id="GO:0046872">
    <property type="term" value="F:metal ion binding"/>
    <property type="evidence" value="ECO:0007669"/>
    <property type="project" value="InterPro"/>
</dbReference>
<comment type="catalytic activity">
    <reaction evidence="11">
        <text>[L-4-(L-arginin-2-N-yl)aspartate](n)-L-aspartate + L-arginine + ATP = [L-4-(L-arginin-2-N-yl)aspartate](n+1) + ADP + phosphate + H(+)</text>
        <dbReference type="Rhea" id="RHEA:23888"/>
        <dbReference type="Rhea" id="RHEA-COMP:13732"/>
        <dbReference type="Rhea" id="RHEA-COMP:13733"/>
        <dbReference type="ChEBI" id="CHEBI:15378"/>
        <dbReference type="ChEBI" id="CHEBI:30616"/>
        <dbReference type="ChEBI" id="CHEBI:32682"/>
        <dbReference type="ChEBI" id="CHEBI:43474"/>
        <dbReference type="ChEBI" id="CHEBI:137986"/>
        <dbReference type="ChEBI" id="CHEBI:137990"/>
        <dbReference type="ChEBI" id="CHEBI:456216"/>
        <dbReference type="EC" id="6.3.2.30"/>
    </reaction>
</comment>
<dbReference type="AlphaFoldDB" id="U2HC15"/>
<dbReference type="SUPFAM" id="SSF53244">
    <property type="entry name" value="MurD-like peptide ligases, peptide-binding domain"/>
    <property type="match status" value="1"/>
</dbReference>
<evidence type="ECO:0000256" key="13">
    <source>
        <dbReference type="PROSITE-ProRule" id="PRU00409"/>
    </source>
</evidence>
<evidence type="ECO:0000256" key="1">
    <source>
        <dbReference type="ARBA" id="ARBA00003184"/>
    </source>
</evidence>
<dbReference type="SUPFAM" id="SSF53623">
    <property type="entry name" value="MurD-like peptide ligases, catalytic domain"/>
    <property type="match status" value="1"/>
</dbReference>
<keyword evidence="8 13" id="KW-0547">Nucleotide-binding</keyword>
<keyword evidence="7" id="KW-0436">Ligase</keyword>
<protein>
    <recommendedName>
        <fullName evidence="6">Cyanophycin synthetase</fullName>
        <ecNumber evidence="5">6.3.2.29</ecNumber>
        <ecNumber evidence="4">6.3.2.30</ecNumber>
    </recommendedName>
    <alternativeName>
        <fullName evidence="10">Cyanophycin synthase</fullName>
    </alternativeName>
</protein>
<dbReference type="Gene3D" id="3.30.470.20">
    <property type="entry name" value="ATP-grasp fold, B domain"/>
    <property type="match status" value="2"/>
</dbReference>
<evidence type="ECO:0000256" key="4">
    <source>
        <dbReference type="ARBA" id="ARBA00012968"/>
    </source>
</evidence>
<comment type="subunit">
    <text evidence="3">Homodimer.</text>
</comment>
<evidence type="ECO:0000313" key="15">
    <source>
        <dbReference type="EMBL" id="ERJ59291.1"/>
    </source>
</evidence>
<dbReference type="NCBIfam" id="TIGR02068">
    <property type="entry name" value="cya_phycin_syn"/>
    <property type="match status" value="1"/>
</dbReference>
<dbReference type="PATRIC" id="fig|1346330.5.peg.2625"/>
<feature type="domain" description="ATP-grasp" evidence="14">
    <location>
        <begin position="221"/>
        <end position="474"/>
    </location>
</feature>
<dbReference type="Proteomes" id="UP000016584">
    <property type="component" value="Unassembled WGS sequence"/>
</dbReference>
<evidence type="ECO:0000256" key="7">
    <source>
        <dbReference type="ARBA" id="ARBA00022598"/>
    </source>
</evidence>
<evidence type="ECO:0000256" key="6">
    <source>
        <dbReference type="ARBA" id="ARBA00022036"/>
    </source>
</evidence>
<evidence type="ECO:0000256" key="10">
    <source>
        <dbReference type="ARBA" id="ARBA00031353"/>
    </source>
</evidence>
<dbReference type="InterPro" id="IPR013651">
    <property type="entry name" value="ATP-grasp_RimK-type"/>
</dbReference>
<dbReference type="PROSITE" id="PS01011">
    <property type="entry name" value="FOLYLPOLYGLU_SYNT_1"/>
    <property type="match status" value="1"/>
</dbReference>
<dbReference type="Gene3D" id="3.40.1190.10">
    <property type="entry name" value="Mur-like, catalytic domain"/>
    <property type="match status" value="1"/>
</dbReference>
<gene>
    <name evidence="15" type="ORF">M472_10945</name>
</gene>
<accession>U2HC15</accession>
<dbReference type="Pfam" id="PF08443">
    <property type="entry name" value="RimK"/>
    <property type="match status" value="2"/>
</dbReference>
<dbReference type="GO" id="GO:0005524">
    <property type="term" value="F:ATP binding"/>
    <property type="evidence" value="ECO:0007669"/>
    <property type="project" value="UniProtKB-UniRule"/>
</dbReference>
<sequence length="877" mass="96943">MNILKIRALRGPNYWSVNRTKLIQMTLDIGDYETKPSNKLAGFADRLEDLLPSLFTHRCSEGVEGGFFTRLREGTWLGHVIEHVALELQCLAGMECGFGRTRGTGQYAVYNVVFSYLYEKAGIEAAKYAVGLVQALAENKKFDLEPCLEHLRLLYREERLGPSTQAIVDAAVSRNIPWRRLNEDSIVMLGYGNKQRRICATVADSTSNIAVELAQDKAQVKAILAENNIPVPNGEVISHLNELDDAIQRLGYPLAIKPVDGNHGRGVTTHILNEEEAILAFHRACRESANVMVERFVRGEDYRFLVINYKVVAISRRSPAKVTGDGKNSIRELITIENSNPLRGEGHDQVLTRIKIDKDTEQILKEHHLSLDHVLPSGTVLHVKDTANLSTGGTAEDVTDIVPQLTKRMMERVARLIGLDVCGIDVISSDIQEPMTQKNGAVLEVNAAPGFRMHTHPSKGQARDVGQAMIDLLFPRKNTGRIPIIGVTGTNGKTTTTLLTTHLLKQAGKLVGTTTTEGIYIDGECIAEGDCSGPASATVVLQDPAVECAVLECARGGMLRAGLGFDRCDISIVTNVAEDHLGIDGINDLEDLTRVKRILPESTYAHGIAVLNADDENVFQMSKHTDARIALFSLDKNNQAIADHFHAGGLVVYLDEGWIMLGFQQKTVRVIRTIDIPITMDGKYDCMIQNSMTAVLATFGMGVKLKYIRLGLKSFYLTTEMNVGRMNEFVTTNHRVVIDYAHNGHGYAALERYLNKIQVSEKVGIITATGDRRDKDIINIGKYAARIFDTIIIRHDKDCRGRTPDEITILLTEGMKIHKPNVSATIISDEEEAIKYALEHAPHGSLIFLSSDDSRSSIKYVEKLIKVGQENIKLYGS</sequence>
<dbReference type="InterPro" id="IPR044019">
    <property type="entry name" value="Cyanophycin_syn_N"/>
</dbReference>